<feature type="short sequence motif" description="Q motif" evidence="8">
    <location>
        <begin position="10"/>
        <end position="38"/>
    </location>
</feature>
<feature type="domain" description="DEAD-box RNA helicase Q" evidence="10">
    <location>
        <begin position="10"/>
        <end position="38"/>
    </location>
</feature>
<dbReference type="PANTHER" id="PTHR47959:SF21">
    <property type="entry name" value="DEAD-BOX HELICASE 56"/>
    <property type="match status" value="1"/>
</dbReference>
<dbReference type="InterPro" id="IPR050079">
    <property type="entry name" value="DEAD_box_RNA_helicase"/>
</dbReference>
<evidence type="ECO:0000313" key="12">
    <source>
        <dbReference type="Proteomes" id="UP000070444"/>
    </source>
</evidence>
<evidence type="ECO:0000256" key="3">
    <source>
        <dbReference type="ARBA" id="ARBA00022801"/>
    </source>
</evidence>
<dbReference type="GO" id="GO:0016787">
    <property type="term" value="F:hydrolase activity"/>
    <property type="evidence" value="ECO:0007669"/>
    <property type="project" value="UniProtKB-KW"/>
</dbReference>
<evidence type="ECO:0000256" key="5">
    <source>
        <dbReference type="ARBA" id="ARBA00022840"/>
    </source>
</evidence>
<dbReference type="OMA" id="EMICESP"/>
<dbReference type="Pfam" id="PF00270">
    <property type="entry name" value="DEAD"/>
    <property type="match status" value="1"/>
</dbReference>
<protein>
    <recommendedName>
        <fullName evidence="1">RNA helicase</fullName>
        <ecNumber evidence="1">3.6.4.13</ecNumber>
    </recommendedName>
</protein>
<dbReference type="PROSITE" id="PS51192">
    <property type="entry name" value="HELICASE_ATP_BIND_1"/>
    <property type="match status" value="1"/>
</dbReference>
<name>A0A137P7Y2_CONC2</name>
<evidence type="ECO:0000256" key="2">
    <source>
        <dbReference type="ARBA" id="ARBA00022741"/>
    </source>
</evidence>
<evidence type="ECO:0000256" key="6">
    <source>
        <dbReference type="ARBA" id="ARBA00022884"/>
    </source>
</evidence>
<reference evidence="11 12" key="1">
    <citation type="journal article" date="2015" name="Genome Biol. Evol.">
        <title>Phylogenomic analyses indicate that early fungi evolved digesting cell walls of algal ancestors of land plants.</title>
        <authorList>
            <person name="Chang Y."/>
            <person name="Wang S."/>
            <person name="Sekimoto S."/>
            <person name="Aerts A.L."/>
            <person name="Choi C."/>
            <person name="Clum A."/>
            <person name="LaButti K.M."/>
            <person name="Lindquist E.A."/>
            <person name="Yee Ngan C."/>
            <person name="Ohm R.A."/>
            <person name="Salamov A.A."/>
            <person name="Grigoriev I.V."/>
            <person name="Spatafora J.W."/>
            <person name="Berbee M.L."/>
        </authorList>
    </citation>
    <scope>NUCLEOTIDE SEQUENCE [LARGE SCALE GENOMIC DNA]</scope>
    <source>
        <strain evidence="11 12">NRRL 28638</strain>
    </source>
</reference>
<accession>A0A137P7Y2</accession>
<dbReference type="GO" id="GO:0003723">
    <property type="term" value="F:RNA binding"/>
    <property type="evidence" value="ECO:0007669"/>
    <property type="project" value="UniProtKB-KW"/>
</dbReference>
<keyword evidence="3 11" id="KW-0378">Hydrolase</keyword>
<keyword evidence="6" id="KW-0694">RNA-binding</keyword>
<keyword evidence="4" id="KW-0347">Helicase</keyword>
<gene>
    <name evidence="11" type="ORF">CONCODRAFT_6218</name>
</gene>
<dbReference type="InterPro" id="IPR027417">
    <property type="entry name" value="P-loop_NTPase"/>
</dbReference>
<keyword evidence="2" id="KW-0547">Nucleotide-binding</keyword>
<organism evidence="11 12">
    <name type="scientific">Conidiobolus coronatus (strain ATCC 28846 / CBS 209.66 / NRRL 28638)</name>
    <name type="common">Delacroixia coronata</name>
    <dbReference type="NCBI Taxonomy" id="796925"/>
    <lineage>
        <taxon>Eukaryota</taxon>
        <taxon>Fungi</taxon>
        <taxon>Fungi incertae sedis</taxon>
        <taxon>Zoopagomycota</taxon>
        <taxon>Entomophthoromycotina</taxon>
        <taxon>Entomophthoromycetes</taxon>
        <taxon>Entomophthorales</taxon>
        <taxon>Ancylistaceae</taxon>
        <taxon>Conidiobolus</taxon>
    </lineage>
</organism>
<dbReference type="SMART" id="SM00487">
    <property type="entry name" value="DEXDc"/>
    <property type="match status" value="1"/>
</dbReference>
<dbReference type="STRING" id="796925.A0A137P7Y2"/>
<dbReference type="AlphaFoldDB" id="A0A137P7Y2"/>
<evidence type="ECO:0000256" key="8">
    <source>
        <dbReference type="PROSITE-ProRule" id="PRU00552"/>
    </source>
</evidence>
<evidence type="ECO:0000259" key="9">
    <source>
        <dbReference type="PROSITE" id="PS51192"/>
    </source>
</evidence>
<evidence type="ECO:0000256" key="7">
    <source>
        <dbReference type="ARBA" id="ARBA00047984"/>
    </source>
</evidence>
<evidence type="ECO:0000256" key="4">
    <source>
        <dbReference type="ARBA" id="ARBA00022806"/>
    </source>
</evidence>
<dbReference type="GO" id="GO:0005524">
    <property type="term" value="F:ATP binding"/>
    <property type="evidence" value="ECO:0007669"/>
    <property type="project" value="UniProtKB-KW"/>
</dbReference>
<dbReference type="SUPFAM" id="SSF52540">
    <property type="entry name" value="P-loop containing nucleoside triphosphate hydrolases"/>
    <property type="match status" value="1"/>
</dbReference>
<comment type="catalytic activity">
    <reaction evidence="7">
        <text>ATP + H2O = ADP + phosphate + H(+)</text>
        <dbReference type="Rhea" id="RHEA:13065"/>
        <dbReference type="ChEBI" id="CHEBI:15377"/>
        <dbReference type="ChEBI" id="CHEBI:15378"/>
        <dbReference type="ChEBI" id="CHEBI:30616"/>
        <dbReference type="ChEBI" id="CHEBI:43474"/>
        <dbReference type="ChEBI" id="CHEBI:456216"/>
        <dbReference type="EC" id="3.6.4.13"/>
    </reaction>
</comment>
<feature type="domain" description="Helicase ATP-binding" evidence="9">
    <location>
        <begin position="41"/>
        <end position="233"/>
    </location>
</feature>
<dbReference type="PROSITE" id="PS51195">
    <property type="entry name" value="Q_MOTIF"/>
    <property type="match status" value="1"/>
</dbReference>
<proteinExistence type="predicted"/>
<dbReference type="InterPro" id="IPR014001">
    <property type="entry name" value="Helicase_ATP-bd"/>
</dbReference>
<keyword evidence="12" id="KW-1185">Reference proteome</keyword>
<dbReference type="InterPro" id="IPR014014">
    <property type="entry name" value="RNA_helicase_DEAD_Q_motif"/>
</dbReference>
<keyword evidence="5" id="KW-0067">ATP-binding</keyword>
<feature type="non-terminal residue" evidence="11">
    <location>
        <position position="261"/>
    </location>
</feature>
<dbReference type="InterPro" id="IPR011545">
    <property type="entry name" value="DEAD/DEAH_box_helicase_dom"/>
</dbReference>
<dbReference type="GO" id="GO:0003724">
    <property type="term" value="F:RNA helicase activity"/>
    <property type="evidence" value="ECO:0007669"/>
    <property type="project" value="UniProtKB-EC"/>
</dbReference>
<dbReference type="PANTHER" id="PTHR47959">
    <property type="entry name" value="ATP-DEPENDENT RNA HELICASE RHLE-RELATED"/>
    <property type="match status" value="1"/>
</dbReference>
<dbReference type="GO" id="GO:0005829">
    <property type="term" value="C:cytosol"/>
    <property type="evidence" value="ECO:0007669"/>
    <property type="project" value="TreeGrafter"/>
</dbReference>
<dbReference type="OrthoDB" id="1191041at2759"/>
<evidence type="ECO:0000256" key="1">
    <source>
        <dbReference type="ARBA" id="ARBA00012552"/>
    </source>
</evidence>
<evidence type="ECO:0000259" key="10">
    <source>
        <dbReference type="PROSITE" id="PS51195"/>
    </source>
</evidence>
<evidence type="ECO:0000313" key="11">
    <source>
        <dbReference type="EMBL" id="KXN71123.1"/>
    </source>
</evidence>
<dbReference type="EMBL" id="KQ964483">
    <property type="protein sequence ID" value="KXN71123.1"/>
    <property type="molecule type" value="Genomic_DNA"/>
</dbReference>
<sequence length="261" mass="28732">MSTETTQPLKEFSQFHLDFRLVRAIAKMGISNPTEIQNQVIPLALQGKDILARAKTGSGKTLAYGAPIIQSILSKMGNASESAADKGIQALILVPTSELSFQVTDHLTKLTLYAPEVKIVNVISKNQLENKQANVNQLDPAIKSQLKEIPHIVIGTPNKILELVNTKAIDIKTSLTHLAIDEADLILSFGYFDDLKSLVPNLPNPCQTYLMSATLPPDLKELNSLILTNPAIVHLKDSDDRGQLTEYQFPCNGEDKYLLLY</sequence>
<dbReference type="EC" id="3.6.4.13" evidence="1"/>
<dbReference type="Proteomes" id="UP000070444">
    <property type="component" value="Unassembled WGS sequence"/>
</dbReference>
<dbReference type="Gene3D" id="3.40.50.300">
    <property type="entry name" value="P-loop containing nucleotide triphosphate hydrolases"/>
    <property type="match status" value="1"/>
</dbReference>